<organism evidence="2 3">
    <name type="scientific">Bacillus oleivorans</name>
    <dbReference type="NCBI Taxonomy" id="1448271"/>
    <lineage>
        <taxon>Bacteria</taxon>
        <taxon>Bacillati</taxon>
        <taxon>Bacillota</taxon>
        <taxon>Bacilli</taxon>
        <taxon>Bacillales</taxon>
        <taxon>Bacillaceae</taxon>
        <taxon>Bacillus</taxon>
    </lineage>
</organism>
<dbReference type="GO" id="GO:0008199">
    <property type="term" value="F:ferric iron binding"/>
    <property type="evidence" value="ECO:0007669"/>
    <property type="project" value="InterPro"/>
</dbReference>
<keyword evidence="3" id="KW-1185">Reference proteome</keyword>
<dbReference type="PANTHER" id="PTHR33531:SF7">
    <property type="entry name" value="HYPOTHETICAL MEMBRANE PROTEIN, CONSERVED"/>
    <property type="match status" value="1"/>
</dbReference>
<dbReference type="Gene3D" id="1.20.1260.10">
    <property type="match status" value="1"/>
</dbReference>
<dbReference type="AlphaFoldDB" id="A0A285CLQ8"/>
<feature type="domain" description="Ferritin/DPS" evidence="1">
    <location>
        <begin position="22"/>
        <end position="140"/>
    </location>
</feature>
<protein>
    <submittedName>
        <fullName evidence="2">Rubrerythrin</fullName>
    </submittedName>
</protein>
<dbReference type="Proteomes" id="UP000219546">
    <property type="component" value="Unassembled WGS sequence"/>
</dbReference>
<dbReference type="EMBL" id="OAOP01000002">
    <property type="protein sequence ID" value="SNX68481.1"/>
    <property type="molecule type" value="Genomic_DNA"/>
</dbReference>
<dbReference type="InterPro" id="IPR009078">
    <property type="entry name" value="Ferritin-like_SF"/>
</dbReference>
<sequence>MYTDSYLYYYRPTDRLVSDVERAINGEYSAIQCYKNIAEMADTKEAKNQIKEIRKDERKHFQQFSQIYLTLTGRQPQPKVSEKCPNTYREALEFAMKDEQETVDFYLDIADQTNNQQIKDIFRRAAADEQNHAVWFLYYLSMTR</sequence>
<dbReference type="OrthoDB" id="573482at2"/>
<name>A0A285CLQ8_9BACI</name>
<dbReference type="InterPro" id="IPR008331">
    <property type="entry name" value="Ferritin_DPS_dom"/>
</dbReference>
<dbReference type="RefSeq" id="WP_097157724.1">
    <property type="nucleotide sequence ID" value="NZ_JBEPMQ010000001.1"/>
</dbReference>
<gene>
    <name evidence="2" type="ORF">SAMN05877753_102553</name>
</gene>
<dbReference type="CDD" id="cd00657">
    <property type="entry name" value="Ferritin_like"/>
    <property type="match status" value="1"/>
</dbReference>
<evidence type="ECO:0000259" key="1">
    <source>
        <dbReference type="Pfam" id="PF00210"/>
    </source>
</evidence>
<dbReference type="InterPro" id="IPR012347">
    <property type="entry name" value="Ferritin-like"/>
</dbReference>
<reference evidence="2 3" key="1">
    <citation type="submission" date="2017-08" db="EMBL/GenBank/DDBJ databases">
        <authorList>
            <person name="de Groot N.N."/>
        </authorList>
    </citation>
    <scope>NUCLEOTIDE SEQUENCE [LARGE SCALE GENOMIC DNA]</scope>
    <source>
        <strain evidence="2 3">JC228</strain>
    </source>
</reference>
<dbReference type="PANTHER" id="PTHR33531">
    <property type="entry name" value="RUBRERYTHRIN SUBFAMILY"/>
    <property type="match status" value="1"/>
</dbReference>
<dbReference type="Pfam" id="PF00210">
    <property type="entry name" value="Ferritin"/>
    <property type="match status" value="1"/>
</dbReference>
<proteinExistence type="predicted"/>
<accession>A0A285CLQ8</accession>
<evidence type="ECO:0000313" key="3">
    <source>
        <dbReference type="Proteomes" id="UP000219546"/>
    </source>
</evidence>
<dbReference type="SUPFAM" id="SSF47240">
    <property type="entry name" value="Ferritin-like"/>
    <property type="match status" value="1"/>
</dbReference>
<evidence type="ECO:0000313" key="2">
    <source>
        <dbReference type="EMBL" id="SNX68481.1"/>
    </source>
</evidence>